<reference evidence="2 3" key="1">
    <citation type="submission" date="2024-02" db="EMBL/GenBank/DDBJ databases">
        <title>Discinaceae phylogenomics.</title>
        <authorList>
            <person name="Dirks A.C."/>
            <person name="James T.Y."/>
        </authorList>
    </citation>
    <scope>NUCLEOTIDE SEQUENCE [LARGE SCALE GENOMIC DNA]</scope>
    <source>
        <strain evidence="2 3">ACD0624</strain>
    </source>
</reference>
<protein>
    <submittedName>
        <fullName evidence="2">Uncharacterized protein</fullName>
    </submittedName>
</protein>
<organism evidence="2 3">
    <name type="scientific">Discina gigas</name>
    <dbReference type="NCBI Taxonomy" id="1032678"/>
    <lineage>
        <taxon>Eukaryota</taxon>
        <taxon>Fungi</taxon>
        <taxon>Dikarya</taxon>
        <taxon>Ascomycota</taxon>
        <taxon>Pezizomycotina</taxon>
        <taxon>Pezizomycetes</taxon>
        <taxon>Pezizales</taxon>
        <taxon>Discinaceae</taxon>
        <taxon>Discina</taxon>
    </lineage>
</organism>
<proteinExistence type="predicted"/>
<evidence type="ECO:0000313" key="2">
    <source>
        <dbReference type="EMBL" id="KAL0639499.1"/>
    </source>
</evidence>
<evidence type="ECO:0000313" key="3">
    <source>
        <dbReference type="Proteomes" id="UP001447188"/>
    </source>
</evidence>
<feature type="compositionally biased region" description="Low complexity" evidence="1">
    <location>
        <begin position="32"/>
        <end position="42"/>
    </location>
</feature>
<evidence type="ECO:0000256" key="1">
    <source>
        <dbReference type="SAM" id="MobiDB-lite"/>
    </source>
</evidence>
<sequence>MPPKTKPRDLIVPAVKTKSSQNKIRNRKRKAAANASEPVKATTVKKRKTVPSAEIVKEGVDKTPIFQGSMSLQGPKPKTVPTAAGVSQLVNATQDNELRAAVAAPQSKSRVLHITYEDASNPHPILLLFFES</sequence>
<dbReference type="EMBL" id="JBBBZM010000011">
    <property type="protein sequence ID" value="KAL0639499.1"/>
    <property type="molecule type" value="Genomic_DNA"/>
</dbReference>
<feature type="region of interest" description="Disordered" evidence="1">
    <location>
        <begin position="1"/>
        <end position="46"/>
    </location>
</feature>
<comment type="caution">
    <text evidence="2">The sequence shown here is derived from an EMBL/GenBank/DDBJ whole genome shotgun (WGS) entry which is preliminary data.</text>
</comment>
<name>A0ABR3GU89_9PEZI</name>
<gene>
    <name evidence="2" type="ORF">Q9L58_001528</name>
</gene>
<accession>A0ABR3GU89</accession>
<keyword evidence="3" id="KW-1185">Reference proteome</keyword>
<dbReference type="Proteomes" id="UP001447188">
    <property type="component" value="Unassembled WGS sequence"/>
</dbReference>